<dbReference type="PANTHER" id="PTHR12236:SF79">
    <property type="entry name" value="CUTICULAR PROTEIN 50CB-RELATED"/>
    <property type="match status" value="1"/>
</dbReference>
<dbReference type="PRINTS" id="PR00947">
    <property type="entry name" value="CUTICLE"/>
</dbReference>
<dbReference type="InParanoid" id="T1HAS5"/>
<dbReference type="RefSeq" id="XP_073986761.1">
    <property type="nucleotide sequence ID" value="XM_074130660.1"/>
</dbReference>
<dbReference type="GeneID" id="141455543"/>
<dbReference type="EnsemblMetazoa" id="RPRC001131-RA">
    <property type="protein sequence ID" value="RPRC001131-PA"/>
    <property type="gene ID" value="RPRC001131"/>
</dbReference>
<dbReference type="PANTHER" id="PTHR12236">
    <property type="entry name" value="STRUCTURAL CONTITUENT OF CUTICLE"/>
    <property type="match status" value="1"/>
</dbReference>
<dbReference type="GO" id="GO:0005615">
    <property type="term" value="C:extracellular space"/>
    <property type="evidence" value="ECO:0007669"/>
    <property type="project" value="TreeGrafter"/>
</dbReference>
<evidence type="ECO:0000313" key="1">
    <source>
        <dbReference type="EnsemblMetazoa" id="RPRC001131-PA"/>
    </source>
</evidence>
<dbReference type="STRING" id="13249.T1HAS5"/>
<name>T1HAS5_RHOPR</name>
<keyword evidence="2" id="KW-1185">Reference proteome</keyword>
<dbReference type="Pfam" id="PF00379">
    <property type="entry name" value="Chitin_bind_4"/>
    <property type="match status" value="1"/>
</dbReference>
<dbReference type="VEuPathDB" id="VectorBase:RPRC001131"/>
<accession>T1HAS5</accession>
<dbReference type="GO" id="GO:0031012">
    <property type="term" value="C:extracellular matrix"/>
    <property type="evidence" value="ECO:0007669"/>
    <property type="project" value="TreeGrafter"/>
</dbReference>
<dbReference type="GO" id="GO:0042302">
    <property type="term" value="F:structural constituent of cuticle"/>
    <property type="evidence" value="ECO:0007669"/>
    <property type="project" value="UniProtKB-UniRule"/>
</dbReference>
<dbReference type="eggNOG" id="KOG0845">
    <property type="taxonomic scope" value="Eukaryota"/>
</dbReference>
<dbReference type="Proteomes" id="UP000015103">
    <property type="component" value="Unassembled WGS sequence"/>
</dbReference>
<dbReference type="HOGENOM" id="CLU_073946_0_0_1"/>
<proteinExistence type="predicted"/>
<dbReference type="InterPro" id="IPR051217">
    <property type="entry name" value="Insect_Cuticle_Struc_Prot"/>
</dbReference>
<sequence>MSTSGLIVVLLAYVAQSIAEPPVNTYLPASAQARLPTQYGVPSSSFNSLSSRYGAPRMSNAFSNSQNSLSRTYGVPSSGRQLASFSPQSSLGFGRLNQYRTPGLQSSLGASRYSSSPSSQYGVPSLGYSNEGLGVGPSAPGGYYKGGYSQYDDQSEPANYQFSYDVSAPEYGVEFGHAESRQGEDTRGTYYVLLPDGRKQRVDYTADENGYKPNVVYEDTGAGGRGAYYGRGNYGGSGGFGGY</sequence>
<dbReference type="OMA" id="WTHAEPP"/>
<reference evidence="1" key="1">
    <citation type="submission" date="2015-05" db="UniProtKB">
        <authorList>
            <consortium name="EnsemblMetazoa"/>
        </authorList>
    </citation>
    <scope>IDENTIFICATION</scope>
</reference>
<organism evidence="1 2">
    <name type="scientific">Rhodnius prolixus</name>
    <name type="common">Triatomid bug</name>
    <dbReference type="NCBI Taxonomy" id="13249"/>
    <lineage>
        <taxon>Eukaryota</taxon>
        <taxon>Metazoa</taxon>
        <taxon>Ecdysozoa</taxon>
        <taxon>Arthropoda</taxon>
        <taxon>Hexapoda</taxon>
        <taxon>Insecta</taxon>
        <taxon>Pterygota</taxon>
        <taxon>Neoptera</taxon>
        <taxon>Paraneoptera</taxon>
        <taxon>Hemiptera</taxon>
        <taxon>Heteroptera</taxon>
        <taxon>Panheteroptera</taxon>
        <taxon>Cimicomorpha</taxon>
        <taxon>Reduviidae</taxon>
        <taxon>Triatominae</taxon>
        <taxon>Rhodnius</taxon>
    </lineage>
</organism>
<dbReference type="EMBL" id="ACPB03007520">
    <property type="status" value="NOT_ANNOTATED_CDS"/>
    <property type="molecule type" value="Genomic_DNA"/>
</dbReference>
<dbReference type="AlphaFoldDB" id="T1HAS5"/>
<protein>
    <submittedName>
        <fullName evidence="1">Uncharacterized protein</fullName>
    </submittedName>
</protein>
<dbReference type="InterPro" id="IPR000618">
    <property type="entry name" value="Insect_cuticle"/>
</dbReference>
<dbReference type="InterPro" id="IPR031311">
    <property type="entry name" value="CHIT_BIND_RR_consensus"/>
</dbReference>
<evidence type="ECO:0000313" key="2">
    <source>
        <dbReference type="Proteomes" id="UP000015103"/>
    </source>
</evidence>
<dbReference type="PROSITE" id="PS00233">
    <property type="entry name" value="CHIT_BIND_RR_1"/>
    <property type="match status" value="1"/>
</dbReference>
<dbReference type="PROSITE" id="PS51155">
    <property type="entry name" value="CHIT_BIND_RR_2"/>
    <property type="match status" value="1"/>
</dbReference>